<proteinExistence type="predicted"/>
<evidence type="ECO:0008006" key="4">
    <source>
        <dbReference type="Google" id="ProtNLM"/>
    </source>
</evidence>
<name>A0A1H9ILI3_9ACTN</name>
<reference evidence="2 3" key="1">
    <citation type="submission" date="2016-10" db="EMBL/GenBank/DDBJ databases">
        <authorList>
            <person name="de Groot N.N."/>
        </authorList>
    </citation>
    <scope>NUCLEOTIDE SEQUENCE [LARGE SCALE GENOMIC DNA]</scope>
    <source>
        <strain evidence="2 3">CGMCC 4.3519</strain>
    </source>
</reference>
<protein>
    <recommendedName>
        <fullName evidence="4">FtsX-like permease family protein</fullName>
    </recommendedName>
</protein>
<feature type="transmembrane region" description="Helical" evidence="1">
    <location>
        <begin position="77"/>
        <end position="100"/>
    </location>
</feature>
<dbReference type="STRING" id="403935.SAMN05216481_114102"/>
<gene>
    <name evidence="2" type="ORF">SAMN05216481_114102</name>
</gene>
<feature type="transmembrane region" description="Helical" evidence="1">
    <location>
        <begin position="212"/>
        <end position="229"/>
    </location>
</feature>
<dbReference type="RefSeq" id="WP_093662213.1">
    <property type="nucleotide sequence ID" value="NZ_FOET01000014.1"/>
</dbReference>
<organism evidence="2 3">
    <name type="scientific">Streptomyces radiopugnans</name>
    <dbReference type="NCBI Taxonomy" id="403935"/>
    <lineage>
        <taxon>Bacteria</taxon>
        <taxon>Bacillati</taxon>
        <taxon>Actinomycetota</taxon>
        <taxon>Actinomycetes</taxon>
        <taxon>Kitasatosporales</taxon>
        <taxon>Streptomycetaceae</taxon>
        <taxon>Streptomyces</taxon>
    </lineage>
</organism>
<feature type="transmembrane region" description="Helical" evidence="1">
    <location>
        <begin position="167"/>
        <end position="191"/>
    </location>
</feature>
<feature type="transmembrane region" description="Helical" evidence="1">
    <location>
        <begin position="487"/>
        <end position="509"/>
    </location>
</feature>
<feature type="transmembrane region" description="Helical" evidence="1">
    <location>
        <begin position="411"/>
        <end position="434"/>
    </location>
</feature>
<keyword evidence="1" id="KW-0812">Transmembrane</keyword>
<keyword evidence="1" id="KW-1133">Transmembrane helix</keyword>
<evidence type="ECO:0000313" key="3">
    <source>
        <dbReference type="Proteomes" id="UP000199055"/>
    </source>
</evidence>
<feature type="transmembrane region" description="Helical" evidence="1">
    <location>
        <begin position="249"/>
        <end position="271"/>
    </location>
</feature>
<feature type="transmembrane region" description="Helical" evidence="1">
    <location>
        <begin position="368"/>
        <end position="390"/>
    </location>
</feature>
<evidence type="ECO:0000313" key="2">
    <source>
        <dbReference type="EMBL" id="SEQ75245.1"/>
    </source>
</evidence>
<feature type="transmembrane region" description="Helical" evidence="1">
    <location>
        <begin position="121"/>
        <end position="147"/>
    </location>
</feature>
<sequence length="521" mass="53687">MKPTALLRLALAGTRTDTLRVVLTAVSAALAALAVLAALTVLAIPVPAGFGPRDGSDAWADQYTSALLKEPGLRPGVAAGLLLLTIPVLALAGQCARLGAPSRDRRLAAIRLAGGTPRQAMTVAAAETGVASLLGTCAGLVVCLVGREVMHRPDAEGRIPLPTDVLPSVPALAAAVLGLPLLAALAAAVMLRRVIVTPLGVTRQARSKRSPRPWPAVLIVLGVGASLALEAIRKNYEDSGDPAFVSPLPLLLLFGGGLMAALGVVLGTGWISHATGRVLHRFARRPAPLLAARRLLADPWHGSRTLAALLVAVVFGAGALAVRAFFATMLEARQEVQRFYDEAAGQETTGGYGSDTFYLDAMDVVDTAVVVGLVIAAAGLLVTVAEAVVARRRSHAALAAAGVPRSVMGRALVWQTFAPLVPAVALAMTVGTLMGRGYFGAEVREGGGQAQTCDAAPALCEENFEKYSHLIEVPDVVRAVPVPLDDLALHGLGVLVLVAAATGLGLLFLRPGTSVEELRTG</sequence>
<accession>A0A1H9ILI3</accession>
<dbReference type="Proteomes" id="UP000199055">
    <property type="component" value="Unassembled WGS sequence"/>
</dbReference>
<dbReference type="EMBL" id="FOET01000014">
    <property type="protein sequence ID" value="SEQ75245.1"/>
    <property type="molecule type" value="Genomic_DNA"/>
</dbReference>
<evidence type="ECO:0000256" key="1">
    <source>
        <dbReference type="SAM" id="Phobius"/>
    </source>
</evidence>
<keyword evidence="1" id="KW-0472">Membrane</keyword>
<feature type="transmembrane region" description="Helical" evidence="1">
    <location>
        <begin position="21"/>
        <end position="44"/>
    </location>
</feature>
<dbReference type="AlphaFoldDB" id="A0A1H9ILI3"/>
<keyword evidence="3" id="KW-1185">Reference proteome</keyword>
<feature type="transmembrane region" description="Helical" evidence="1">
    <location>
        <begin position="306"/>
        <end position="326"/>
    </location>
</feature>